<dbReference type="InterPro" id="IPR013780">
    <property type="entry name" value="Glyco_hydro_b"/>
</dbReference>
<sequence length="560" mass="63026">MPPTSPTKTTASTLNLVGALQGLLRLALFSTITSVVIGSGYFDRVAGLPCALRQYPTGSVCVCNVTYCDTLEFEDPSQPGEFVLVTSSKNGTRFGQSRGRFVRADNVTFLPEVGLLPRLRVARSTRPVSIEVNREKKFQKIVGFGGAFTGAVSYNLGLLKPELRKSMYRSYYSKKVGIGYNMMRIPIGGCDFDLKPWAYNESPMDDKALGNFTELDIRDVVKIEQIKELMEVTDNKDIKFMGAAWSPPRWMKSNGDWSGSSRLKPEYYQTWADYHIKYLKLMKDAGMNYWAISTGNEPMNAVIGFLFIRFMSLGWVATNQGKWVAKNLGPALRNSEFKDVKLFAGDDQRYTFPWWFSQMDQGHPDATKYVDGLAVHWYWDGVTPPSLLDQAAHLYPDKLIFNTEASLGDKPFQTHGPILGSWDRAESYITYIMQDLQHSVHGWIDWNLLLNEIGGPNYANNYVETAVVINGTTGNEVYKQPIFYGLGHFSRFITEGSVRIEVTSDDSGMIVVGFQRPDNKTVLVFYNKKSSPCELTIRDPERGLTQLQIPAKSVHSILYA</sequence>
<evidence type="ECO:0000256" key="2">
    <source>
        <dbReference type="ARBA" id="ARBA00005382"/>
    </source>
</evidence>
<dbReference type="Gene3D" id="3.20.20.80">
    <property type="entry name" value="Glycosidases"/>
    <property type="match status" value="1"/>
</dbReference>
<proteinExistence type="inferred from homology"/>
<feature type="domain" description="Glycosyl hydrolase family 30 beta sandwich" evidence="8">
    <location>
        <begin position="496"/>
        <end position="557"/>
    </location>
</feature>
<dbReference type="EC" id="3.2.1.45" evidence="3 6"/>
<reference evidence="9" key="2">
    <citation type="submission" date="2025-05" db="UniProtKB">
        <authorList>
            <consortium name="EnsemblMetazoa"/>
        </authorList>
    </citation>
    <scope>IDENTIFICATION</scope>
    <source>
        <strain evidence="9">Foshan</strain>
    </source>
</reference>
<dbReference type="PANTHER" id="PTHR11069">
    <property type="entry name" value="GLUCOSYLCERAMIDASE"/>
    <property type="match status" value="1"/>
</dbReference>
<keyword evidence="6" id="KW-0326">Glycosidase</keyword>
<dbReference type="Gene3D" id="2.60.40.1180">
    <property type="entry name" value="Golgi alpha-mannosidase II"/>
    <property type="match status" value="1"/>
</dbReference>
<keyword evidence="6" id="KW-0443">Lipid metabolism</keyword>
<protein>
    <recommendedName>
        <fullName evidence="3 6">Glucosylceramidase</fullName>
        <ecNumber evidence="3 6">3.2.1.45</ecNumber>
    </recommendedName>
</protein>
<dbReference type="RefSeq" id="XP_019534823.3">
    <property type="nucleotide sequence ID" value="XM_019679278.3"/>
</dbReference>
<evidence type="ECO:0000259" key="7">
    <source>
        <dbReference type="Pfam" id="PF02055"/>
    </source>
</evidence>
<dbReference type="InterPro" id="IPR001139">
    <property type="entry name" value="Glyco_hydro_30"/>
</dbReference>
<dbReference type="Pfam" id="PF02055">
    <property type="entry name" value="Glyco_hydro_30"/>
    <property type="match status" value="1"/>
</dbReference>
<dbReference type="Proteomes" id="UP000069940">
    <property type="component" value="Unassembled WGS sequence"/>
</dbReference>
<dbReference type="GeneID" id="109406224"/>
<organism evidence="9 10">
    <name type="scientific">Aedes albopictus</name>
    <name type="common">Asian tiger mosquito</name>
    <name type="synonym">Stegomyia albopicta</name>
    <dbReference type="NCBI Taxonomy" id="7160"/>
    <lineage>
        <taxon>Eukaryota</taxon>
        <taxon>Metazoa</taxon>
        <taxon>Ecdysozoa</taxon>
        <taxon>Arthropoda</taxon>
        <taxon>Hexapoda</taxon>
        <taxon>Insecta</taxon>
        <taxon>Pterygota</taxon>
        <taxon>Neoptera</taxon>
        <taxon>Endopterygota</taxon>
        <taxon>Diptera</taxon>
        <taxon>Nematocera</taxon>
        <taxon>Culicoidea</taxon>
        <taxon>Culicidae</taxon>
        <taxon>Culicinae</taxon>
        <taxon>Aedini</taxon>
        <taxon>Aedes</taxon>
        <taxon>Stegomyia</taxon>
    </lineage>
</organism>
<evidence type="ECO:0000256" key="1">
    <source>
        <dbReference type="ARBA" id="ARBA00001013"/>
    </source>
</evidence>
<dbReference type="PRINTS" id="PR00843">
    <property type="entry name" value="GLHYDRLASE30"/>
</dbReference>
<keyword evidence="10" id="KW-1185">Reference proteome</keyword>
<dbReference type="EnsemblMetazoa" id="AALFPA23_002992.R3130">
    <property type="protein sequence ID" value="AALFPA23_002992.P3130"/>
    <property type="gene ID" value="AALFPA23_002992"/>
</dbReference>
<reference evidence="10" key="1">
    <citation type="journal article" date="2015" name="Proc. Natl. Acad. Sci. U.S.A.">
        <title>Genome sequence of the Asian Tiger mosquito, Aedes albopictus, reveals insights into its biology, genetics, and evolution.</title>
        <authorList>
            <person name="Chen X.G."/>
            <person name="Jiang X."/>
            <person name="Gu J."/>
            <person name="Xu M."/>
            <person name="Wu Y."/>
            <person name="Deng Y."/>
            <person name="Zhang C."/>
            <person name="Bonizzoni M."/>
            <person name="Dermauw W."/>
            <person name="Vontas J."/>
            <person name="Armbruster P."/>
            <person name="Huang X."/>
            <person name="Yang Y."/>
            <person name="Zhang H."/>
            <person name="He W."/>
            <person name="Peng H."/>
            <person name="Liu Y."/>
            <person name="Wu K."/>
            <person name="Chen J."/>
            <person name="Lirakis M."/>
            <person name="Topalis P."/>
            <person name="Van Leeuwen T."/>
            <person name="Hall A.B."/>
            <person name="Jiang X."/>
            <person name="Thorpe C."/>
            <person name="Mueller R.L."/>
            <person name="Sun C."/>
            <person name="Waterhouse R.M."/>
            <person name="Yan G."/>
            <person name="Tu Z.J."/>
            <person name="Fang X."/>
            <person name="James A.A."/>
        </authorList>
    </citation>
    <scope>NUCLEOTIDE SEQUENCE [LARGE SCALE GENOMIC DNA]</scope>
    <source>
        <strain evidence="10">Foshan</strain>
    </source>
</reference>
<dbReference type="InterPro" id="IPR017853">
    <property type="entry name" value="GH"/>
</dbReference>
<evidence type="ECO:0000256" key="4">
    <source>
        <dbReference type="ARBA" id="ARBA00022729"/>
    </source>
</evidence>
<evidence type="ECO:0000256" key="5">
    <source>
        <dbReference type="ARBA" id="ARBA00022801"/>
    </source>
</evidence>
<keyword evidence="4" id="KW-0732">Signal</keyword>
<dbReference type="InterPro" id="IPR033452">
    <property type="entry name" value="GH30_C"/>
</dbReference>
<comment type="similarity">
    <text evidence="2 6">Belongs to the glycosyl hydrolase 30 family.</text>
</comment>
<comment type="catalytic activity">
    <reaction evidence="1">
        <text>a beta-D-glucosyl-(1&lt;-&gt;1')-N-acylsphing-4-enine + H2O = an N-acylsphing-4-enine + D-glucose</text>
        <dbReference type="Rhea" id="RHEA:13269"/>
        <dbReference type="ChEBI" id="CHEBI:4167"/>
        <dbReference type="ChEBI" id="CHEBI:15377"/>
        <dbReference type="ChEBI" id="CHEBI:22801"/>
        <dbReference type="ChEBI" id="CHEBI:52639"/>
        <dbReference type="EC" id="3.2.1.45"/>
    </reaction>
    <physiologicalReaction direction="left-to-right" evidence="1">
        <dbReference type="Rhea" id="RHEA:13270"/>
    </physiologicalReaction>
</comment>
<name>A0ABM1XUI8_AEDAL</name>
<evidence type="ECO:0000313" key="10">
    <source>
        <dbReference type="Proteomes" id="UP000069940"/>
    </source>
</evidence>
<dbReference type="InterPro" id="IPR033453">
    <property type="entry name" value="Glyco_hydro_30_TIM-barrel"/>
</dbReference>
<evidence type="ECO:0000256" key="6">
    <source>
        <dbReference type="RuleBase" id="RU361188"/>
    </source>
</evidence>
<keyword evidence="6" id="KW-0746">Sphingolipid metabolism</keyword>
<feature type="domain" description="Glycosyl hydrolase family 30 TIM-barrel" evidence="7">
    <location>
        <begin position="141"/>
        <end position="493"/>
    </location>
</feature>
<accession>A0ABM1XUI8</accession>
<dbReference type="PANTHER" id="PTHR11069:SF23">
    <property type="entry name" value="LYSOSOMAL ACID GLUCOSYLCERAMIDASE"/>
    <property type="match status" value="1"/>
</dbReference>
<evidence type="ECO:0000259" key="8">
    <source>
        <dbReference type="Pfam" id="PF17189"/>
    </source>
</evidence>
<dbReference type="SUPFAM" id="SSF51011">
    <property type="entry name" value="Glycosyl hydrolase domain"/>
    <property type="match status" value="1"/>
</dbReference>
<evidence type="ECO:0000256" key="3">
    <source>
        <dbReference type="ARBA" id="ARBA00012658"/>
    </source>
</evidence>
<evidence type="ECO:0000313" key="9">
    <source>
        <dbReference type="EnsemblMetazoa" id="AALFPA23_002992.P3130"/>
    </source>
</evidence>
<dbReference type="Pfam" id="PF17189">
    <property type="entry name" value="Glyco_hydro_30C"/>
    <property type="match status" value="1"/>
</dbReference>
<dbReference type="SUPFAM" id="SSF51445">
    <property type="entry name" value="(Trans)glycosidases"/>
    <property type="match status" value="1"/>
</dbReference>
<keyword evidence="5 6" id="KW-0378">Hydrolase</keyword>